<dbReference type="EMBL" id="CABVLZ010000001">
    <property type="protein sequence ID" value="VVU94598.1"/>
    <property type="molecule type" value="Genomic_DNA"/>
</dbReference>
<protein>
    <submittedName>
        <fullName evidence="7">Fatty acid hydroxylase superfamily</fullName>
    </submittedName>
</protein>
<reference evidence="7" key="1">
    <citation type="submission" date="2019-09" db="EMBL/GenBank/DDBJ databases">
        <authorList>
            <person name="Needham M D."/>
        </authorList>
    </citation>
    <scope>NUCLEOTIDE SEQUENCE</scope>
</reference>
<accession>A0A5E8CGP8</accession>
<comment type="subcellular location">
    <subcellularLocation>
        <location evidence="1">Membrane</location>
    </subcellularLocation>
</comment>
<keyword evidence="2 5" id="KW-0812">Transmembrane</keyword>
<keyword evidence="3 5" id="KW-1133">Transmembrane helix</keyword>
<feature type="transmembrane region" description="Helical" evidence="5">
    <location>
        <begin position="12"/>
        <end position="32"/>
    </location>
</feature>
<sequence length="281" mass="34103">MSEFIYTKTRPLNYSFNILVIFLFQIMSYNGYADIFWENLFSKYSLFNIVVIKGFFFYMSLFWLISSLYLLLDIFKFSKYLYSFKVQLATEITISDIIKASKIVLRNQLFGVLPVLYLYYKLLTKIDFSFNPKHTIFEDMKNFFWFCIIEEIWFYTFHRLAHHKYFYKHVHKMHHEYKAPFCLTAQYCSLIEQIVINITPLMLGPLIMQSHPHAILMWFLLSIVSALHSHSDYNFPFMASVMFHDFHHYNYKGNYGVFVFMDKLFNTDKEYNKFKENYKKI</sequence>
<evidence type="ECO:0000256" key="3">
    <source>
        <dbReference type="ARBA" id="ARBA00022989"/>
    </source>
</evidence>
<feature type="transmembrane region" description="Helical" evidence="5">
    <location>
        <begin position="44"/>
        <end position="72"/>
    </location>
</feature>
<dbReference type="GO" id="GO:0016491">
    <property type="term" value="F:oxidoreductase activity"/>
    <property type="evidence" value="ECO:0007669"/>
    <property type="project" value="InterPro"/>
</dbReference>
<organism evidence="7">
    <name type="scientific">seawater metagenome</name>
    <dbReference type="NCBI Taxonomy" id="1561972"/>
    <lineage>
        <taxon>unclassified sequences</taxon>
        <taxon>metagenomes</taxon>
        <taxon>ecological metagenomes</taxon>
    </lineage>
</organism>
<gene>
    <name evidence="7" type="ORF">CPAV1605_323</name>
</gene>
<dbReference type="PANTHER" id="PTHR11863">
    <property type="entry name" value="STEROL DESATURASE"/>
    <property type="match status" value="1"/>
</dbReference>
<proteinExistence type="predicted"/>
<dbReference type="Pfam" id="PF04116">
    <property type="entry name" value="FA_hydroxylase"/>
    <property type="match status" value="1"/>
</dbReference>
<keyword evidence="4 5" id="KW-0472">Membrane</keyword>
<dbReference type="GO" id="GO:0016020">
    <property type="term" value="C:membrane"/>
    <property type="evidence" value="ECO:0007669"/>
    <property type="project" value="UniProtKB-SubCell"/>
</dbReference>
<feature type="domain" description="Fatty acid hydroxylase" evidence="6">
    <location>
        <begin position="145"/>
        <end position="267"/>
    </location>
</feature>
<dbReference type="GO" id="GO:0005506">
    <property type="term" value="F:iron ion binding"/>
    <property type="evidence" value="ECO:0007669"/>
    <property type="project" value="InterPro"/>
</dbReference>
<evidence type="ECO:0000313" key="7">
    <source>
        <dbReference type="EMBL" id="VVU94598.1"/>
    </source>
</evidence>
<dbReference type="GO" id="GO:0008610">
    <property type="term" value="P:lipid biosynthetic process"/>
    <property type="evidence" value="ECO:0007669"/>
    <property type="project" value="InterPro"/>
</dbReference>
<evidence type="ECO:0000256" key="2">
    <source>
        <dbReference type="ARBA" id="ARBA00022692"/>
    </source>
</evidence>
<dbReference type="AlphaFoldDB" id="A0A5E8CGP8"/>
<feature type="transmembrane region" description="Helical" evidence="5">
    <location>
        <begin position="103"/>
        <end position="123"/>
    </location>
</feature>
<name>A0A5E8CGP8_9ZZZZ</name>
<evidence type="ECO:0000259" key="6">
    <source>
        <dbReference type="Pfam" id="PF04116"/>
    </source>
</evidence>
<dbReference type="InterPro" id="IPR050307">
    <property type="entry name" value="Sterol_Desaturase_Related"/>
</dbReference>
<dbReference type="InterPro" id="IPR006694">
    <property type="entry name" value="Fatty_acid_hydroxylase"/>
</dbReference>
<evidence type="ECO:0000256" key="5">
    <source>
        <dbReference type="SAM" id="Phobius"/>
    </source>
</evidence>
<evidence type="ECO:0000256" key="4">
    <source>
        <dbReference type="ARBA" id="ARBA00023136"/>
    </source>
</evidence>
<evidence type="ECO:0000256" key="1">
    <source>
        <dbReference type="ARBA" id="ARBA00004370"/>
    </source>
</evidence>